<dbReference type="EMBL" id="MBTA01000026">
    <property type="protein sequence ID" value="RKD14276.1"/>
    <property type="molecule type" value="Genomic_DNA"/>
</dbReference>
<feature type="coiled-coil region" evidence="1">
    <location>
        <begin position="172"/>
        <end position="199"/>
    </location>
</feature>
<keyword evidence="2" id="KW-0472">Membrane</keyword>
<feature type="transmembrane region" description="Helical" evidence="2">
    <location>
        <begin position="127"/>
        <end position="145"/>
    </location>
</feature>
<feature type="transmembrane region" description="Helical" evidence="2">
    <location>
        <begin position="65"/>
        <end position="84"/>
    </location>
</feature>
<dbReference type="OrthoDB" id="794917at2"/>
<dbReference type="RefSeq" id="WP_120182276.1">
    <property type="nucleotide sequence ID" value="NZ_MBTA01000026.1"/>
</dbReference>
<sequence>MKDFDSLVGIWNEQKTAPKVDYKEVIFAYKRGRNKLSAKLLREALLMLLALGAIAYVAASVDFDFWTSYLGLGLVALCCAYFVVMQFINMRKIANSNTLFDKPADHIRFLKAFKQSRHVQHTRNYKLYTLFVGLGALLYFVELFYKMGPLTMGIILTATAAWFALSYFYFLKQYIQQEEAKLQEMLADLERLNQQFSADEL</sequence>
<evidence type="ECO:0000256" key="2">
    <source>
        <dbReference type="SAM" id="Phobius"/>
    </source>
</evidence>
<dbReference type="AlphaFoldDB" id="A0A419S3R3"/>
<accession>A0A419S3R3</accession>
<gene>
    <name evidence="3" type="ORF">BCY91_07235</name>
</gene>
<name>A0A419S3R3_9SPHI</name>
<dbReference type="Proteomes" id="UP000283433">
    <property type="component" value="Unassembled WGS sequence"/>
</dbReference>
<keyword evidence="4" id="KW-1185">Reference proteome</keyword>
<keyword evidence="1" id="KW-0175">Coiled coil</keyword>
<keyword evidence="2" id="KW-0812">Transmembrane</keyword>
<keyword evidence="2" id="KW-1133">Transmembrane helix</keyword>
<evidence type="ECO:0000313" key="4">
    <source>
        <dbReference type="Proteomes" id="UP000283433"/>
    </source>
</evidence>
<evidence type="ECO:0000256" key="1">
    <source>
        <dbReference type="SAM" id="Coils"/>
    </source>
</evidence>
<feature type="transmembrane region" description="Helical" evidence="2">
    <location>
        <begin position="40"/>
        <end position="59"/>
    </location>
</feature>
<protein>
    <submittedName>
        <fullName evidence="3">Uncharacterized protein</fullName>
    </submittedName>
</protein>
<evidence type="ECO:0000313" key="3">
    <source>
        <dbReference type="EMBL" id="RKD14276.1"/>
    </source>
</evidence>
<reference evidence="3 4" key="1">
    <citation type="submission" date="2016-07" db="EMBL/GenBank/DDBJ databases">
        <title>Genome of Pelobium manganitolerans.</title>
        <authorList>
            <person name="Wu S."/>
            <person name="Wang G."/>
        </authorList>
    </citation>
    <scope>NUCLEOTIDE SEQUENCE [LARGE SCALE GENOMIC DNA]</scope>
    <source>
        <strain evidence="3 4">YS-25</strain>
    </source>
</reference>
<proteinExistence type="predicted"/>
<organism evidence="3 4">
    <name type="scientific">Pelobium manganitolerans</name>
    <dbReference type="NCBI Taxonomy" id="1842495"/>
    <lineage>
        <taxon>Bacteria</taxon>
        <taxon>Pseudomonadati</taxon>
        <taxon>Bacteroidota</taxon>
        <taxon>Sphingobacteriia</taxon>
        <taxon>Sphingobacteriales</taxon>
        <taxon>Sphingobacteriaceae</taxon>
        <taxon>Pelobium</taxon>
    </lineage>
</organism>
<comment type="caution">
    <text evidence="3">The sequence shown here is derived from an EMBL/GenBank/DDBJ whole genome shotgun (WGS) entry which is preliminary data.</text>
</comment>
<feature type="transmembrane region" description="Helical" evidence="2">
    <location>
        <begin position="151"/>
        <end position="171"/>
    </location>
</feature>